<dbReference type="OrthoDB" id="10610163at2759"/>
<name>A0A1X0NG55_9TRYP</name>
<organism evidence="3 4">
    <name type="scientific">Trypanosoma theileri</name>
    <dbReference type="NCBI Taxonomy" id="67003"/>
    <lineage>
        <taxon>Eukaryota</taxon>
        <taxon>Discoba</taxon>
        <taxon>Euglenozoa</taxon>
        <taxon>Kinetoplastea</taxon>
        <taxon>Metakinetoplastina</taxon>
        <taxon>Trypanosomatida</taxon>
        <taxon>Trypanosomatidae</taxon>
        <taxon>Trypanosoma</taxon>
    </lineage>
</organism>
<keyword evidence="2" id="KW-0732">Signal</keyword>
<gene>
    <name evidence="3" type="ORF">TM35_000641030</name>
</gene>
<dbReference type="RefSeq" id="XP_028877637.1">
    <property type="nucleotide sequence ID" value="XM_029031044.1"/>
</dbReference>
<keyword evidence="4" id="KW-1185">Reference proteome</keyword>
<protein>
    <recommendedName>
        <fullName evidence="5">Trans-sialidase</fullName>
    </recommendedName>
</protein>
<evidence type="ECO:0008006" key="5">
    <source>
        <dbReference type="Google" id="ProtNLM"/>
    </source>
</evidence>
<evidence type="ECO:0000313" key="3">
    <source>
        <dbReference type="EMBL" id="ORC83571.1"/>
    </source>
</evidence>
<evidence type="ECO:0000256" key="1">
    <source>
        <dbReference type="SAM" id="MobiDB-lite"/>
    </source>
</evidence>
<evidence type="ECO:0000313" key="4">
    <source>
        <dbReference type="Proteomes" id="UP000192257"/>
    </source>
</evidence>
<accession>A0A1X0NG55</accession>
<evidence type="ECO:0000256" key="2">
    <source>
        <dbReference type="SAM" id="SignalP"/>
    </source>
</evidence>
<dbReference type="AlphaFoldDB" id="A0A1X0NG55"/>
<feature type="compositionally biased region" description="Basic and acidic residues" evidence="1">
    <location>
        <begin position="73"/>
        <end position="96"/>
    </location>
</feature>
<sequence length="96" mass="10202">MIKAVMVRCYLLCLLTLAVCCASGLVWADSPKASDVLIKTSTVGIPSLVRHAIPAGGDDWIVNVDGDGEDAREEGQKGDLMKEPKEGEGVSRDSEL</sequence>
<proteinExistence type="predicted"/>
<feature type="non-terminal residue" evidence="3">
    <location>
        <position position="96"/>
    </location>
</feature>
<feature type="chain" id="PRO_5012959007" description="Trans-sialidase" evidence="2">
    <location>
        <begin position="29"/>
        <end position="96"/>
    </location>
</feature>
<comment type="caution">
    <text evidence="3">The sequence shown here is derived from an EMBL/GenBank/DDBJ whole genome shotgun (WGS) entry which is preliminary data.</text>
</comment>
<feature type="signal peptide" evidence="2">
    <location>
        <begin position="1"/>
        <end position="28"/>
    </location>
</feature>
<dbReference type="GeneID" id="39990824"/>
<feature type="region of interest" description="Disordered" evidence="1">
    <location>
        <begin position="64"/>
        <end position="96"/>
    </location>
</feature>
<dbReference type="Proteomes" id="UP000192257">
    <property type="component" value="Unassembled WGS sequence"/>
</dbReference>
<dbReference type="EMBL" id="NBCO01000064">
    <property type="protein sequence ID" value="ORC83571.1"/>
    <property type="molecule type" value="Genomic_DNA"/>
</dbReference>
<dbReference type="VEuPathDB" id="TriTrypDB:TM35_000641030"/>
<reference evidence="3 4" key="1">
    <citation type="submission" date="2017-03" db="EMBL/GenBank/DDBJ databases">
        <title>An alternative strategy for trypanosome survival in the mammalian bloodstream revealed through genome and transcriptome analysis of the ubiquitous bovine parasite Trypanosoma (Megatrypanum) theileri.</title>
        <authorList>
            <person name="Kelly S."/>
            <person name="Ivens A."/>
            <person name="Mott A."/>
            <person name="O'Neill E."/>
            <person name="Emms D."/>
            <person name="Macleod O."/>
            <person name="Voorheis P."/>
            <person name="Matthews J."/>
            <person name="Matthews K."/>
            <person name="Carrington M."/>
        </authorList>
    </citation>
    <scope>NUCLEOTIDE SEQUENCE [LARGE SCALE GENOMIC DNA]</scope>
    <source>
        <strain evidence="3">Edinburgh</strain>
    </source>
</reference>